<feature type="compositionally biased region" description="Polar residues" evidence="2">
    <location>
        <begin position="875"/>
        <end position="894"/>
    </location>
</feature>
<feature type="compositionally biased region" description="Polar residues" evidence="2">
    <location>
        <begin position="804"/>
        <end position="835"/>
    </location>
</feature>
<evidence type="ECO:0000313" key="4">
    <source>
        <dbReference type="Proteomes" id="UP000242814"/>
    </source>
</evidence>
<sequence>MSAIFSPSASAPVSASASTSSASTDATTPAANTTNTSPIPVSPTRRSASQVVQPLSSWPCTTSTSTSRTPATTTTTQPTRSNASNNNITTSPRNEPLFLSPATQKQRSSFLRRLSPGLAARVKLLDGSSKPTPTQPRSRSNIGKIPEDHLKELDSAHRDLSIKVFRRGRAWSGGRRTLLTPELASSPSELESGRLKDDHTISARTAPTWEAGVSVSDPSESLSTTQEGKSQLSVDAIAEMSTTQGVQTAVLGTETSQGSSTNSSTGPTDLEKYLRSSTQSEEGAPPPPKDSPPVTAVTSGSSTNVESYFNPLGLSRPESIYSFSRASFSNQLSQLTSISLPQPSSLEASIASISTAPAAVRALSGAASQIQQWINKASDVLSGLDAEDDVEWAAAGGREGLEDVDKAVTKFERLVNVYVKAIEEVQLRDDISDVGSEQLQAVVVQMESTLKNWKDVRTQLKGVKEQVELAMEWEELWTNVLGDVGVEVDNLSRLIFEMEEKRHKTMVIESESEPGSSLDINELETIIEESPVHGNTPSSRLSLASAFGGPSSNIESPVIHNPQDDSNLLALFARMQPLRASLDFLPMRLSMFQSRAEKIFPSACDELEDRRKRLEKGYKKLGADAEALRRELGEDRWVLVFRNAGKQAHKMFESVERSIIKLQEAIDSGIHNLNSTAFSKRIENFEAKKVHYSPAIDRVLAIIQKGINDRLTVNGEIIQLFTDLKTRSDSMHEKISAMDSLLEELNAARSQQLRDSVSSIVTLDSPITRSAIDTPDSSPASSVVMSSANAAKGSAAASTSGSNRRVSSTVNAATKSTAPKLKSYSSLPQATSAARKSSLPRTSSSSSRLASQSPQLSATSPTPSSTRPPSRSSIAKPSSLANRPRWNSSANTNDLVVGHNFKPISLTTPSPYRKLPPHTSSRSCLPLPSPLGRESSVSPAPISLRPSSRLTRSRDSSPATDRSCASPTPSHSRLIDPPPYSKFRKESLSALPSPSSLIRNIPRSRQSYSGIPSTRAVSTNTRDAGEGENGKNKGTTRPGTALGHSGRRVSMLPQSRTPKSGDSVAFSSRTINERPPWKSYLALTPEPLLKRGLIFLPSRKFHQLSLVLSEVSEANWQSNGTCSESKNKFKQHTNSSSCLSFHSPSLFSRALGLAIFYFSHKTLPYTPVFST</sequence>
<feature type="compositionally biased region" description="Low complexity" evidence="2">
    <location>
        <begin position="837"/>
        <end position="873"/>
    </location>
</feature>
<feature type="coiled-coil region" evidence="1">
    <location>
        <begin position="604"/>
        <end position="631"/>
    </location>
</feature>
<keyword evidence="1" id="KW-0175">Coiled coil</keyword>
<dbReference type="GO" id="GO:0005816">
    <property type="term" value="C:spindle pole body"/>
    <property type="evidence" value="ECO:0007669"/>
    <property type="project" value="TreeGrafter"/>
</dbReference>
<dbReference type="GO" id="GO:0005938">
    <property type="term" value="C:cell cortex"/>
    <property type="evidence" value="ECO:0007669"/>
    <property type="project" value="TreeGrafter"/>
</dbReference>
<dbReference type="PANTHER" id="PTHR37271:SF1">
    <property type="entry name" value="KARYOGAMY PROTEIN KAR9"/>
    <property type="match status" value="1"/>
</dbReference>
<feature type="compositionally biased region" description="Polar residues" evidence="2">
    <location>
        <begin position="129"/>
        <end position="141"/>
    </location>
</feature>
<protein>
    <recommendedName>
        <fullName evidence="5">KAR9-domain-containing protein</fullName>
    </recommendedName>
</protein>
<dbReference type="GO" id="GO:0051293">
    <property type="term" value="P:establishment of spindle localization"/>
    <property type="evidence" value="ECO:0007669"/>
    <property type="project" value="TreeGrafter"/>
</dbReference>
<dbReference type="AlphaFoldDB" id="A0A1D2JPJ2"/>
<feature type="compositionally biased region" description="Polar residues" evidence="2">
    <location>
        <begin position="1003"/>
        <end position="1022"/>
    </location>
</feature>
<feature type="compositionally biased region" description="Low complexity" evidence="2">
    <location>
        <begin position="252"/>
        <end position="268"/>
    </location>
</feature>
<dbReference type="GO" id="GO:0031578">
    <property type="term" value="P:mitotic spindle orientation checkpoint signaling"/>
    <property type="evidence" value="ECO:0007669"/>
    <property type="project" value="TreeGrafter"/>
</dbReference>
<organism evidence="3 4">
    <name type="scientific">Paracoccidioides brasiliensis</name>
    <dbReference type="NCBI Taxonomy" id="121759"/>
    <lineage>
        <taxon>Eukaryota</taxon>
        <taxon>Fungi</taxon>
        <taxon>Dikarya</taxon>
        <taxon>Ascomycota</taxon>
        <taxon>Pezizomycotina</taxon>
        <taxon>Eurotiomycetes</taxon>
        <taxon>Eurotiomycetidae</taxon>
        <taxon>Onygenales</taxon>
        <taxon>Ajellomycetaceae</taxon>
        <taxon>Paracoccidioides</taxon>
    </lineage>
</organism>
<feature type="compositionally biased region" description="Low complexity" evidence="2">
    <location>
        <begin position="794"/>
        <end position="803"/>
    </location>
</feature>
<feature type="region of interest" description="Disordered" evidence="2">
    <location>
        <begin position="1"/>
        <end position="108"/>
    </location>
</feature>
<gene>
    <name evidence="3" type="ORF">ACO22_00415</name>
</gene>
<dbReference type="InterPro" id="IPR013889">
    <property type="entry name" value="Karyogamy_KAR9"/>
</dbReference>
<comment type="caution">
    <text evidence="3">The sequence shown here is derived from an EMBL/GenBank/DDBJ whole genome shotgun (WGS) entry which is preliminary data.</text>
</comment>
<proteinExistence type="predicted"/>
<feature type="compositionally biased region" description="Basic and acidic residues" evidence="2">
    <location>
        <begin position="191"/>
        <end position="201"/>
    </location>
</feature>
<evidence type="ECO:0000256" key="1">
    <source>
        <dbReference type="SAM" id="Coils"/>
    </source>
</evidence>
<reference evidence="3 4" key="1">
    <citation type="submission" date="2016-06" db="EMBL/GenBank/DDBJ databases">
        <authorList>
            <person name="Kjaerup R.B."/>
            <person name="Dalgaard T.S."/>
            <person name="Juul-Madsen H.R."/>
        </authorList>
    </citation>
    <scope>NUCLEOTIDE SEQUENCE [LARGE SCALE GENOMIC DNA]</scope>
    <source>
        <strain evidence="3 4">Pb300</strain>
    </source>
</reference>
<evidence type="ECO:0000256" key="2">
    <source>
        <dbReference type="SAM" id="MobiDB-lite"/>
    </source>
</evidence>
<feature type="compositionally biased region" description="Low complexity" evidence="2">
    <location>
        <begin position="61"/>
        <end position="84"/>
    </location>
</feature>
<feature type="region of interest" description="Disordered" evidence="2">
    <location>
        <begin position="182"/>
        <end position="230"/>
    </location>
</feature>
<feature type="compositionally biased region" description="Low complexity" evidence="2">
    <location>
        <begin position="988"/>
        <end position="997"/>
    </location>
</feature>
<dbReference type="Proteomes" id="UP000242814">
    <property type="component" value="Unassembled WGS sequence"/>
</dbReference>
<feature type="compositionally biased region" description="Polar residues" evidence="2">
    <location>
        <begin position="1052"/>
        <end position="1068"/>
    </location>
</feature>
<feature type="compositionally biased region" description="Low complexity" evidence="2">
    <location>
        <begin position="1"/>
        <end position="39"/>
    </location>
</feature>
<name>A0A1D2JPJ2_PARBR</name>
<dbReference type="VEuPathDB" id="FungiDB:PADG_03751"/>
<feature type="compositionally biased region" description="Polar residues" evidence="2">
    <location>
        <begin position="44"/>
        <end position="60"/>
    </location>
</feature>
<dbReference type="VEuPathDB" id="FungiDB:PABG_01658"/>
<feature type="region of interest" description="Disordered" evidence="2">
    <location>
        <begin position="794"/>
        <end position="1068"/>
    </location>
</feature>
<evidence type="ECO:0000313" key="3">
    <source>
        <dbReference type="EMBL" id="ODH45120.1"/>
    </source>
</evidence>
<feature type="compositionally biased region" description="Polar residues" evidence="2">
    <location>
        <begin position="959"/>
        <end position="971"/>
    </location>
</feature>
<dbReference type="EMBL" id="LZYO01000007">
    <property type="protein sequence ID" value="ODH45120.1"/>
    <property type="molecule type" value="Genomic_DNA"/>
</dbReference>
<feature type="compositionally biased region" description="Polar residues" evidence="2">
    <location>
        <begin position="216"/>
        <end position="230"/>
    </location>
</feature>
<accession>A0A1D2JPJ2</accession>
<dbReference type="GO" id="GO:0043332">
    <property type="term" value="C:mating projection tip"/>
    <property type="evidence" value="ECO:0007669"/>
    <property type="project" value="TreeGrafter"/>
</dbReference>
<feature type="region of interest" description="Disordered" evidence="2">
    <location>
        <begin position="252"/>
        <end position="302"/>
    </location>
</feature>
<feature type="region of interest" description="Disordered" evidence="2">
    <location>
        <begin position="124"/>
        <end position="148"/>
    </location>
</feature>
<dbReference type="PANTHER" id="PTHR37271">
    <property type="entry name" value="KARYOGAMY PROTEIN KAR9"/>
    <property type="match status" value="1"/>
</dbReference>
<evidence type="ECO:0008006" key="5">
    <source>
        <dbReference type="Google" id="ProtNLM"/>
    </source>
</evidence>
<dbReference type="GO" id="GO:0030473">
    <property type="term" value="P:nuclear migration along microtubule"/>
    <property type="evidence" value="ECO:0007669"/>
    <property type="project" value="TreeGrafter"/>
</dbReference>
<dbReference type="Pfam" id="PF08580">
    <property type="entry name" value="KAR9"/>
    <property type="match status" value="1"/>
</dbReference>